<accession>A0A538STT5</accession>
<evidence type="ECO:0000256" key="4">
    <source>
        <dbReference type="ARBA" id="ARBA00022898"/>
    </source>
</evidence>
<reference evidence="7 8" key="1">
    <citation type="journal article" date="2019" name="Nat. Microbiol.">
        <title>Mediterranean grassland soil C-N compound turnover is dependent on rainfall and depth, and is mediated by genomically divergent microorganisms.</title>
        <authorList>
            <person name="Diamond S."/>
            <person name="Andeer P.F."/>
            <person name="Li Z."/>
            <person name="Crits-Christoph A."/>
            <person name="Burstein D."/>
            <person name="Anantharaman K."/>
            <person name="Lane K.R."/>
            <person name="Thomas B.C."/>
            <person name="Pan C."/>
            <person name="Northen T.R."/>
            <person name="Banfield J.F."/>
        </authorList>
    </citation>
    <scope>NUCLEOTIDE SEQUENCE [LARGE SCALE GENOMIC DNA]</scope>
    <source>
        <strain evidence="7">WS_4</strain>
    </source>
</reference>
<gene>
    <name evidence="7" type="primary">sbnA</name>
    <name evidence="7" type="ORF">E6K74_05010</name>
</gene>
<protein>
    <submittedName>
        <fullName evidence="7">2,3-diaminopropionate biosynthesis protein SbnA</fullName>
    </submittedName>
</protein>
<dbReference type="CDD" id="cd01561">
    <property type="entry name" value="CBS_like"/>
    <property type="match status" value="1"/>
</dbReference>
<name>A0A538STT5_UNCEI</name>
<evidence type="ECO:0000313" key="8">
    <source>
        <dbReference type="Proteomes" id="UP000319829"/>
    </source>
</evidence>
<evidence type="ECO:0000256" key="5">
    <source>
        <dbReference type="SAM" id="MobiDB-lite"/>
    </source>
</evidence>
<feature type="region of interest" description="Disordered" evidence="5">
    <location>
        <begin position="1"/>
        <end position="58"/>
    </location>
</feature>
<dbReference type="Gene3D" id="3.40.50.1100">
    <property type="match status" value="2"/>
</dbReference>
<evidence type="ECO:0000256" key="3">
    <source>
        <dbReference type="ARBA" id="ARBA00022679"/>
    </source>
</evidence>
<dbReference type="InterPro" id="IPR001926">
    <property type="entry name" value="TrpB-like_PALP"/>
</dbReference>
<dbReference type="GO" id="GO:0016740">
    <property type="term" value="F:transferase activity"/>
    <property type="evidence" value="ECO:0007669"/>
    <property type="project" value="UniProtKB-KW"/>
</dbReference>
<evidence type="ECO:0000256" key="1">
    <source>
        <dbReference type="ARBA" id="ARBA00001933"/>
    </source>
</evidence>
<feature type="domain" description="Tryptophan synthase beta chain-like PALP" evidence="6">
    <location>
        <begin position="78"/>
        <end position="358"/>
    </location>
</feature>
<dbReference type="Proteomes" id="UP000319829">
    <property type="component" value="Unassembled WGS sequence"/>
</dbReference>
<dbReference type="EMBL" id="VBOU01000054">
    <property type="protein sequence ID" value="TMQ54789.1"/>
    <property type="molecule type" value="Genomic_DNA"/>
</dbReference>
<dbReference type="InterPro" id="IPR050214">
    <property type="entry name" value="Cys_Synth/Cystath_Beta-Synth"/>
</dbReference>
<evidence type="ECO:0000313" key="7">
    <source>
        <dbReference type="EMBL" id="TMQ54789.1"/>
    </source>
</evidence>
<dbReference type="InterPro" id="IPR036052">
    <property type="entry name" value="TrpB-like_PALP_sf"/>
</dbReference>
<organism evidence="7 8">
    <name type="scientific">Eiseniibacteriota bacterium</name>
    <dbReference type="NCBI Taxonomy" id="2212470"/>
    <lineage>
        <taxon>Bacteria</taxon>
        <taxon>Candidatus Eiseniibacteriota</taxon>
    </lineage>
</organism>
<feature type="compositionally biased region" description="Polar residues" evidence="5">
    <location>
        <begin position="23"/>
        <end position="34"/>
    </location>
</feature>
<dbReference type="SUPFAM" id="SSF53686">
    <property type="entry name" value="Tryptophan synthase beta subunit-like PLP-dependent enzymes"/>
    <property type="match status" value="1"/>
</dbReference>
<dbReference type="GO" id="GO:1901605">
    <property type="term" value="P:alpha-amino acid metabolic process"/>
    <property type="evidence" value="ECO:0007669"/>
    <property type="project" value="UniProtKB-ARBA"/>
</dbReference>
<keyword evidence="4" id="KW-0663">Pyridoxal phosphate</keyword>
<proteinExistence type="predicted"/>
<dbReference type="InterPro" id="IPR023927">
    <property type="entry name" value="SbnA"/>
</dbReference>
<comment type="caution">
    <text evidence="7">The sequence shown here is derived from an EMBL/GenBank/DDBJ whole genome shotgun (WGS) entry which is preliminary data.</text>
</comment>
<comment type="subunit">
    <text evidence="2">Homodimer.</text>
</comment>
<dbReference type="PANTHER" id="PTHR10314">
    <property type="entry name" value="CYSTATHIONINE BETA-SYNTHASE"/>
    <property type="match status" value="1"/>
</dbReference>
<keyword evidence="3" id="KW-0808">Transferase</keyword>
<evidence type="ECO:0000259" key="6">
    <source>
        <dbReference type="Pfam" id="PF00291"/>
    </source>
</evidence>
<evidence type="ECO:0000256" key="2">
    <source>
        <dbReference type="ARBA" id="ARBA00011738"/>
    </source>
</evidence>
<dbReference type="Pfam" id="PF00291">
    <property type="entry name" value="PALP"/>
    <property type="match status" value="1"/>
</dbReference>
<comment type="cofactor">
    <cofactor evidence="1">
        <name>pyridoxal 5'-phosphate</name>
        <dbReference type="ChEBI" id="CHEBI:597326"/>
    </cofactor>
</comment>
<sequence>MRIGTPAVTANRRLEPRTLPHDATSTRSSASPQASVFRRLERPSTRRPGSGPASLQTVGSEQLLAPQVVTRLELLRNTLRPTPHVPLAMKGMDLFAKLEYVNPIGSIKDRTAYWILKRAAERGQICDKTTVIESSSGNFASALAAFTRLVGLRFIPVIDPKISSTYESFLRRLCPTVVKVEELDDTGGYLKTRLEMVHRLCARIPHPYWPNQYGNPDAAEAHYKLTAGEICAEFDSLDYVFIGVSSAGTIAGVSRRLKERYPKVRVIAVDTEGSVIFGGPPRKRHIPGIGSSIVPPLLSHATIDDVVLVPERETVQACRELLTTHGLFAGGSSGTAFAAIKRYAPRMVASKRPTVLFLCADRGAPYLDTVFDTSWATTLH</sequence>
<dbReference type="NCBIfam" id="TIGR03945">
    <property type="entry name" value="PLP_SbnA_fam"/>
    <property type="match status" value="1"/>
</dbReference>
<dbReference type="AlphaFoldDB" id="A0A538STT5"/>